<comment type="caution">
    <text evidence="2">The sequence shown here is derived from an EMBL/GenBank/DDBJ whole genome shotgun (WGS) entry which is preliminary data.</text>
</comment>
<gene>
    <name evidence="2" type="ORF">SAMN05216268_116158</name>
</gene>
<feature type="region of interest" description="Disordered" evidence="1">
    <location>
        <begin position="43"/>
        <end position="74"/>
    </location>
</feature>
<reference evidence="3" key="1">
    <citation type="submission" date="2016-11" db="EMBL/GenBank/DDBJ databases">
        <authorList>
            <person name="Jaros S."/>
            <person name="Januszkiewicz K."/>
            <person name="Wedrychowicz H."/>
        </authorList>
    </citation>
    <scope>NUCLEOTIDE SEQUENCE [LARGE SCALE GENOMIC DNA]</scope>
    <source>
        <strain evidence="3">CGMCC 4.3555</strain>
    </source>
</reference>
<dbReference type="Proteomes" id="UP000184388">
    <property type="component" value="Unassembled WGS sequence"/>
</dbReference>
<evidence type="ECO:0000313" key="3">
    <source>
        <dbReference type="Proteomes" id="UP000184388"/>
    </source>
</evidence>
<dbReference type="AlphaFoldDB" id="A0A9X8N4K4"/>
<evidence type="ECO:0000313" key="2">
    <source>
        <dbReference type="EMBL" id="SHM93743.1"/>
    </source>
</evidence>
<sequence length="135" mass="14517">MLFPHLNERQQRLALATEARLLGHGEVQAVAGAAGVSETTVRKGGFELEGGEDPLPDGRVRRDGGGRKSAEELDPLPVPALPALVELVELDQRGSPMSPRRLTTKSLRCLARELARQRHAASTPTVGRVHTGLCE</sequence>
<name>A0A9X8N4K4_9ACTN</name>
<evidence type="ECO:0000256" key="1">
    <source>
        <dbReference type="SAM" id="MobiDB-lite"/>
    </source>
</evidence>
<feature type="compositionally biased region" description="Basic and acidic residues" evidence="1">
    <location>
        <begin position="56"/>
        <end position="71"/>
    </location>
</feature>
<dbReference type="EMBL" id="FRBK01000016">
    <property type="protein sequence ID" value="SHM93743.1"/>
    <property type="molecule type" value="Genomic_DNA"/>
</dbReference>
<organism evidence="2 3">
    <name type="scientific">Streptomyces yunnanensis</name>
    <dbReference type="NCBI Taxonomy" id="156453"/>
    <lineage>
        <taxon>Bacteria</taxon>
        <taxon>Bacillati</taxon>
        <taxon>Actinomycetota</taxon>
        <taxon>Actinomycetes</taxon>
        <taxon>Kitasatosporales</taxon>
        <taxon>Streptomycetaceae</taxon>
        <taxon>Streptomyces</taxon>
    </lineage>
</organism>
<dbReference type="InterPro" id="IPR011518">
    <property type="entry name" value="Transposase_36"/>
</dbReference>
<accession>A0A9X8N4K4</accession>
<dbReference type="Pfam" id="PF07592">
    <property type="entry name" value="DDE_Tnp_ISAZ013"/>
    <property type="match status" value="1"/>
</dbReference>
<proteinExistence type="predicted"/>
<protein>
    <submittedName>
        <fullName evidence="2">Rhodopirellula transposase DDE domain-containing protein</fullName>
    </submittedName>
</protein>